<feature type="transmembrane region" description="Helical" evidence="8">
    <location>
        <begin position="84"/>
        <end position="102"/>
    </location>
</feature>
<evidence type="ECO:0000256" key="1">
    <source>
        <dbReference type="ARBA" id="ARBA00004651"/>
    </source>
</evidence>
<protein>
    <submittedName>
        <fullName evidence="10">4-amino-4-deoxy-L-arabinose transferase</fullName>
    </submittedName>
</protein>
<proteinExistence type="predicted"/>
<feature type="domain" description="Glycosyltransferase RgtA/B/C/D-like" evidence="9">
    <location>
        <begin position="63"/>
        <end position="219"/>
    </location>
</feature>
<accession>A0A4R2IGE0</accession>
<dbReference type="PANTHER" id="PTHR33908">
    <property type="entry name" value="MANNOSYLTRANSFERASE YKCB-RELATED"/>
    <property type="match status" value="1"/>
</dbReference>
<feature type="transmembrane region" description="Helical" evidence="8">
    <location>
        <begin position="207"/>
        <end position="229"/>
    </location>
</feature>
<dbReference type="GO" id="GO:0016763">
    <property type="term" value="F:pentosyltransferase activity"/>
    <property type="evidence" value="ECO:0007669"/>
    <property type="project" value="TreeGrafter"/>
</dbReference>
<evidence type="ECO:0000256" key="5">
    <source>
        <dbReference type="ARBA" id="ARBA00022692"/>
    </source>
</evidence>
<dbReference type="InterPro" id="IPR050297">
    <property type="entry name" value="LipidA_mod_glycosyltrf_83"/>
</dbReference>
<keyword evidence="11" id="KW-1185">Reference proteome</keyword>
<dbReference type="GO" id="GO:0009103">
    <property type="term" value="P:lipopolysaccharide biosynthetic process"/>
    <property type="evidence" value="ECO:0007669"/>
    <property type="project" value="TreeGrafter"/>
</dbReference>
<dbReference type="PROSITE" id="PS51257">
    <property type="entry name" value="PROKAR_LIPOPROTEIN"/>
    <property type="match status" value="1"/>
</dbReference>
<evidence type="ECO:0000256" key="8">
    <source>
        <dbReference type="SAM" id="Phobius"/>
    </source>
</evidence>
<evidence type="ECO:0000256" key="6">
    <source>
        <dbReference type="ARBA" id="ARBA00022989"/>
    </source>
</evidence>
<evidence type="ECO:0000256" key="2">
    <source>
        <dbReference type="ARBA" id="ARBA00022475"/>
    </source>
</evidence>
<gene>
    <name evidence="10" type="ORF">EV148_101704</name>
</gene>
<evidence type="ECO:0000256" key="7">
    <source>
        <dbReference type="ARBA" id="ARBA00023136"/>
    </source>
</evidence>
<dbReference type="Proteomes" id="UP000294862">
    <property type="component" value="Unassembled WGS sequence"/>
</dbReference>
<evidence type="ECO:0000256" key="3">
    <source>
        <dbReference type="ARBA" id="ARBA00022676"/>
    </source>
</evidence>
<feature type="transmembrane region" description="Helical" evidence="8">
    <location>
        <begin position="167"/>
        <end position="195"/>
    </location>
</feature>
<keyword evidence="5 8" id="KW-0812">Transmembrane</keyword>
<reference evidence="10 11" key="1">
    <citation type="journal article" date="2015" name="Stand. Genomic Sci.">
        <title>Genomic Encyclopedia of Bacterial and Archaeal Type Strains, Phase III: the genomes of soil and plant-associated and newly described type strains.</title>
        <authorList>
            <person name="Whitman W.B."/>
            <person name="Woyke T."/>
            <person name="Klenk H.P."/>
            <person name="Zhou Y."/>
            <person name="Lilburn T.G."/>
            <person name="Beck B.J."/>
            <person name="De Vos P."/>
            <person name="Vandamme P."/>
            <person name="Eisen J.A."/>
            <person name="Garrity G."/>
            <person name="Hugenholtz P."/>
            <person name="Kyrpides N.C."/>
        </authorList>
    </citation>
    <scope>NUCLEOTIDE SEQUENCE [LARGE SCALE GENOMIC DNA]</scope>
    <source>
        <strain evidence="10 11">A3</strain>
    </source>
</reference>
<dbReference type="AlphaFoldDB" id="A0A4R2IGE0"/>
<feature type="transmembrane region" description="Helical" evidence="8">
    <location>
        <begin position="7"/>
        <end position="26"/>
    </location>
</feature>
<dbReference type="InterPro" id="IPR038731">
    <property type="entry name" value="RgtA/B/C-like"/>
</dbReference>
<dbReference type="EMBL" id="SLWQ01000001">
    <property type="protein sequence ID" value="TCO43282.1"/>
    <property type="molecule type" value="Genomic_DNA"/>
</dbReference>
<sequence length="496" mass="55236">MTTSQRLRVVIFAAAVVLYACLLQGVRPLYSPDEGRYTDVALMMLADGDWLHPMLHPEVPHWSKPPLAYWSIAASFATFGHAEFAARLPGALAFAATILLLGRLGRRLVPAQPWLPALVYATFAFPSAASNLVTTDTLLALWETLSVVAFAELWWTADERAARRARLLLGFALALAFLTKGPPGLLAFAACLVFAAWSEGARGVRRAFGWDALLVFLVVGGSWYAIVAWQEPGVMRYFLVEEVVNRVASDRMHRNAEWYGAFKVYLPTLLAGTLPWLPLLVHAAWRGRRNLVARLRADAVSRLLACWLLLPLVVFVLARSRLPLYVLPLFAPLAFVVARELAPWTPRRWQLVLLGAWCVAMVALRAVPARLDVDADDRALAQAIDRELTPRPAEVAFVEDAPRFGLRFYLGSAVERLDLPDEPPQPQAQDLPSELREREGCRLLLVAPARRAELERALAAYGVRWRRIADVRGYAGLAQLSDDCAWRVDDRVMLPP</sequence>
<evidence type="ECO:0000256" key="4">
    <source>
        <dbReference type="ARBA" id="ARBA00022679"/>
    </source>
</evidence>
<dbReference type="GO" id="GO:0005886">
    <property type="term" value="C:plasma membrane"/>
    <property type="evidence" value="ECO:0007669"/>
    <property type="project" value="UniProtKB-SubCell"/>
</dbReference>
<evidence type="ECO:0000259" key="9">
    <source>
        <dbReference type="Pfam" id="PF13231"/>
    </source>
</evidence>
<keyword evidence="4 10" id="KW-0808">Transferase</keyword>
<feature type="transmembrane region" description="Helical" evidence="8">
    <location>
        <begin position="258"/>
        <end position="279"/>
    </location>
</feature>
<keyword evidence="2" id="KW-1003">Cell membrane</keyword>
<comment type="caution">
    <text evidence="10">The sequence shown here is derived from an EMBL/GenBank/DDBJ whole genome shotgun (WGS) entry which is preliminary data.</text>
</comment>
<organism evidence="10 11">
    <name type="scientific">Dokdonella fugitiva</name>
    <dbReference type="NCBI Taxonomy" id="328517"/>
    <lineage>
        <taxon>Bacteria</taxon>
        <taxon>Pseudomonadati</taxon>
        <taxon>Pseudomonadota</taxon>
        <taxon>Gammaproteobacteria</taxon>
        <taxon>Lysobacterales</taxon>
        <taxon>Rhodanobacteraceae</taxon>
        <taxon>Dokdonella</taxon>
    </lineage>
</organism>
<name>A0A4R2IGE0_9GAMM</name>
<feature type="transmembrane region" description="Helical" evidence="8">
    <location>
        <begin position="299"/>
        <end position="317"/>
    </location>
</feature>
<evidence type="ECO:0000313" key="10">
    <source>
        <dbReference type="EMBL" id="TCO43282.1"/>
    </source>
</evidence>
<keyword evidence="6 8" id="KW-1133">Transmembrane helix</keyword>
<dbReference type="GO" id="GO:0010041">
    <property type="term" value="P:response to iron(III) ion"/>
    <property type="evidence" value="ECO:0007669"/>
    <property type="project" value="TreeGrafter"/>
</dbReference>
<evidence type="ECO:0000313" key="11">
    <source>
        <dbReference type="Proteomes" id="UP000294862"/>
    </source>
</evidence>
<dbReference type="OrthoDB" id="9775035at2"/>
<keyword evidence="3" id="KW-0328">Glycosyltransferase</keyword>
<dbReference type="PANTHER" id="PTHR33908:SF3">
    <property type="entry name" value="UNDECAPRENYL PHOSPHATE-ALPHA-4-AMINO-4-DEOXY-L-ARABINOSE ARABINOSYL TRANSFERASE"/>
    <property type="match status" value="1"/>
</dbReference>
<keyword evidence="7 8" id="KW-0472">Membrane</keyword>
<feature type="transmembrane region" description="Helical" evidence="8">
    <location>
        <begin position="139"/>
        <end position="155"/>
    </location>
</feature>
<dbReference type="RefSeq" id="WP_131993483.1">
    <property type="nucleotide sequence ID" value="NZ_SLWQ01000001.1"/>
</dbReference>
<comment type="subcellular location">
    <subcellularLocation>
        <location evidence="1">Cell membrane</location>
        <topology evidence="1">Multi-pass membrane protein</topology>
    </subcellularLocation>
</comment>
<dbReference type="Pfam" id="PF13231">
    <property type="entry name" value="PMT_2"/>
    <property type="match status" value="1"/>
</dbReference>